<name>A0A9X3NCW2_9ACTN</name>
<evidence type="ECO:0000259" key="5">
    <source>
        <dbReference type="Pfam" id="PF00389"/>
    </source>
</evidence>
<organism evidence="7 8">
    <name type="scientific">Solirubrobacter phytolaccae</name>
    <dbReference type="NCBI Taxonomy" id="1404360"/>
    <lineage>
        <taxon>Bacteria</taxon>
        <taxon>Bacillati</taxon>
        <taxon>Actinomycetota</taxon>
        <taxon>Thermoleophilia</taxon>
        <taxon>Solirubrobacterales</taxon>
        <taxon>Solirubrobacteraceae</taxon>
        <taxon>Solirubrobacter</taxon>
    </lineage>
</organism>
<evidence type="ECO:0000259" key="6">
    <source>
        <dbReference type="Pfam" id="PF02826"/>
    </source>
</evidence>
<comment type="similarity">
    <text evidence="1 4">Belongs to the D-isomer specific 2-hydroxyacid dehydrogenase family.</text>
</comment>
<dbReference type="PANTHER" id="PTHR10996:SF178">
    <property type="entry name" value="2-HYDROXYACID DEHYDROGENASE YGL185C-RELATED"/>
    <property type="match status" value="1"/>
</dbReference>
<dbReference type="Gene3D" id="3.40.50.720">
    <property type="entry name" value="NAD(P)-binding Rossmann-like Domain"/>
    <property type="match status" value="2"/>
</dbReference>
<evidence type="ECO:0000313" key="8">
    <source>
        <dbReference type="Proteomes" id="UP001147653"/>
    </source>
</evidence>
<dbReference type="GO" id="GO:0030267">
    <property type="term" value="F:glyoxylate reductase (NADPH) activity"/>
    <property type="evidence" value="ECO:0007669"/>
    <property type="project" value="TreeGrafter"/>
</dbReference>
<dbReference type="Proteomes" id="UP001147653">
    <property type="component" value="Unassembled WGS sequence"/>
</dbReference>
<dbReference type="InterPro" id="IPR050223">
    <property type="entry name" value="D-isomer_2-hydroxyacid_DH"/>
</dbReference>
<dbReference type="FunFam" id="3.40.50.720:FF:000203">
    <property type="entry name" value="D-3-phosphoglycerate dehydrogenase (SerA)"/>
    <property type="match status" value="1"/>
</dbReference>
<protein>
    <submittedName>
        <fullName evidence="7">Phosphoglycerate dehydrogenase</fullName>
    </submittedName>
</protein>
<dbReference type="RefSeq" id="WP_270028799.1">
    <property type="nucleotide sequence ID" value="NZ_JAPDDP010000074.1"/>
</dbReference>
<evidence type="ECO:0000256" key="2">
    <source>
        <dbReference type="ARBA" id="ARBA00023002"/>
    </source>
</evidence>
<dbReference type="AlphaFoldDB" id="A0A9X3NCW2"/>
<feature type="domain" description="D-isomer specific 2-hydroxyacid dehydrogenase NAD-binding" evidence="6">
    <location>
        <begin position="112"/>
        <end position="284"/>
    </location>
</feature>
<sequence length="326" mass="33866">MATILITWPDFDAEGADVGRRLTEAGHRLRIAPRTADRTPRDLLALLEGVEAAIVSTDPFDAGVLDAAARLRVIARVGVGTDSIDLQAAARNGVAVCTTPGANTSSSADHTVALMLAALRRVPAHDRAIRAGRWERTGPAVGSELGGATVGLVGYGAIGRAVHERLTGFGARILICDPFAPAGGPGVRHVDLDTLLRASDVVSLHLPLTPGTRHLLDRARLALLPAHAILVNTARGGLVDEDALADALEAGALRAAALDVLALEPSPPGRLHALENVTLTPHVAGLSEPSIREMTRRAVDAALAVLDGRRPEGLVSISEPNEVTPA</sequence>
<dbReference type="GO" id="GO:0016618">
    <property type="term" value="F:hydroxypyruvate reductase [NAD(P)H] activity"/>
    <property type="evidence" value="ECO:0007669"/>
    <property type="project" value="TreeGrafter"/>
</dbReference>
<proteinExistence type="inferred from homology"/>
<evidence type="ECO:0000256" key="3">
    <source>
        <dbReference type="ARBA" id="ARBA00023027"/>
    </source>
</evidence>
<dbReference type="InterPro" id="IPR029753">
    <property type="entry name" value="D-isomer_DH_CS"/>
</dbReference>
<gene>
    <name evidence="7" type="ORF">OJ997_28835</name>
</gene>
<dbReference type="SUPFAM" id="SSF51735">
    <property type="entry name" value="NAD(P)-binding Rossmann-fold domains"/>
    <property type="match status" value="1"/>
</dbReference>
<reference evidence="7" key="1">
    <citation type="submission" date="2022-10" db="EMBL/GenBank/DDBJ databases">
        <title>The WGS of Solirubrobacter phytolaccae KCTC 29190.</title>
        <authorList>
            <person name="Jiang Z."/>
        </authorList>
    </citation>
    <scope>NUCLEOTIDE SEQUENCE</scope>
    <source>
        <strain evidence="7">KCTC 29190</strain>
    </source>
</reference>
<comment type="caution">
    <text evidence="7">The sequence shown here is derived from an EMBL/GenBank/DDBJ whole genome shotgun (WGS) entry which is preliminary data.</text>
</comment>
<dbReference type="PROSITE" id="PS00670">
    <property type="entry name" value="D_2_HYDROXYACID_DH_2"/>
    <property type="match status" value="1"/>
</dbReference>
<dbReference type="Pfam" id="PF02826">
    <property type="entry name" value="2-Hacid_dh_C"/>
    <property type="match status" value="1"/>
</dbReference>
<keyword evidence="8" id="KW-1185">Reference proteome</keyword>
<dbReference type="InterPro" id="IPR036291">
    <property type="entry name" value="NAD(P)-bd_dom_sf"/>
</dbReference>
<dbReference type="PANTHER" id="PTHR10996">
    <property type="entry name" value="2-HYDROXYACID DEHYDROGENASE-RELATED"/>
    <property type="match status" value="1"/>
</dbReference>
<evidence type="ECO:0000256" key="1">
    <source>
        <dbReference type="ARBA" id="ARBA00005854"/>
    </source>
</evidence>
<keyword evidence="3" id="KW-0520">NAD</keyword>
<dbReference type="CDD" id="cd12172">
    <property type="entry name" value="PGDH_like_2"/>
    <property type="match status" value="1"/>
</dbReference>
<dbReference type="GO" id="GO:0005829">
    <property type="term" value="C:cytosol"/>
    <property type="evidence" value="ECO:0007669"/>
    <property type="project" value="TreeGrafter"/>
</dbReference>
<evidence type="ECO:0000256" key="4">
    <source>
        <dbReference type="RuleBase" id="RU003719"/>
    </source>
</evidence>
<dbReference type="InterPro" id="IPR006140">
    <property type="entry name" value="D-isomer_DH_NAD-bd"/>
</dbReference>
<dbReference type="Pfam" id="PF00389">
    <property type="entry name" value="2-Hacid_dh"/>
    <property type="match status" value="1"/>
</dbReference>
<feature type="domain" description="D-isomer specific 2-hydroxyacid dehydrogenase catalytic" evidence="5">
    <location>
        <begin position="37"/>
        <end position="315"/>
    </location>
</feature>
<keyword evidence="2 4" id="KW-0560">Oxidoreductase</keyword>
<dbReference type="EMBL" id="JAPDDP010000074">
    <property type="protein sequence ID" value="MDA0184345.1"/>
    <property type="molecule type" value="Genomic_DNA"/>
</dbReference>
<dbReference type="SUPFAM" id="SSF52283">
    <property type="entry name" value="Formate/glycerate dehydrogenase catalytic domain-like"/>
    <property type="match status" value="1"/>
</dbReference>
<accession>A0A9X3NCW2</accession>
<dbReference type="GO" id="GO:0051287">
    <property type="term" value="F:NAD binding"/>
    <property type="evidence" value="ECO:0007669"/>
    <property type="project" value="InterPro"/>
</dbReference>
<dbReference type="InterPro" id="IPR006139">
    <property type="entry name" value="D-isomer_2_OHA_DH_cat_dom"/>
</dbReference>
<evidence type="ECO:0000313" key="7">
    <source>
        <dbReference type="EMBL" id="MDA0184345.1"/>
    </source>
</evidence>